<evidence type="ECO:0000313" key="10">
    <source>
        <dbReference type="EMBL" id="VGO23420.1"/>
    </source>
</evidence>
<sequence>MDDIQHQFVKNILAGTQTSMRECGSAFAPSNIALCKYWGKRDAALNLPVNSSLSISLGDLGTRTEIRPSDADAVYLNGEPVALDDAFAVRTLAFLDLFRSEFGNASFVVRTENNIPTAAGLASSASGFAALVLALADLGGWGLGGRMLSMLARLGSGSASRSLFEGFVQWYMGTCPDGSDSFAEPVSKPWPEFRIGILELSSARKPVGSRDGMNRTVETSELYKNWPAQATADLETIRGALFARDFQTLGKTAERNALSMHATMMAAWPPLIYLQPETIEQIHKVQRVRADGLEVYLTIDAGPNIKLLFLEDNEQAVASAFPGLQTINPFG</sequence>
<dbReference type="InterPro" id="IPR036554">
    <property type="entry name" value="GHMP_kinase_C_sf"/>
</dbReference>
<protein>
    <recommendedName>
        <fullName evidence="2">diphosphomevalonate decarboxylase</fullName>
        <ecNumber evidence="2">4.1.1.33</ecNumber>
    </recommendedName>
</protein>
<gene>
    <name evidence="10" type="ORF">SCARR_05527</name>
</gene>
<evidence type="ECO:0000256" key="2">
    <source>
        <dbReference type="ARBA" id="ARBA00012296"/>
    </source>
</evidence>
<dbReference type="GO" id="GO:0004163">
    <property type="term" value="F:diphosphomevalonate decarboxylase activity"/>
    <property type="evidence" value="ECO:0007669"/>
    <property type="project" value="UniProtKB-EC"/>
</dbReference>
<keyword evidence="11" id="KW-1185">Reference proteome</keyword>
<evidence type="ECO:0000256" key="4">
    <source>
        <dbReference type="ARBA" id="ARBA00022741"/>
    </source>
</evidence>
<dbReference type="InterPro" id="IPR053859">
    <property type="entry name" value="MVD-like_N"/>
</dbReference>
<evidence type="ECO:0000256" key="1">
    <source>
        <dbReference type="ARBA" id="ARBA00008831"/>
    </source>
</evidence>
<dbReference type="InterPro" id="IPR014721">
    <property type="entry name" value="Ribsml_uS5_D2-typ_fold_subgr"/>
</dbReference>
<name>A0A6C2USV3_9BACT</name>
<organism evidence="10 11">
    <name type="scientific">Pontiella sulfatireligans</name>
    <dbReference type="NCBI Taxonomy" id="2750658"/>
    <lineage>
        <taxon>Bacteria</taxon>
        <taxon>Pseudomonadati</taxon>
        <taxon>Kiritimatiellota</taxon>
        <taxon>Kiritimatiellia</taxon>
        <taxon>Kiritimatiellales</taxon>
        <taxon>Pontiellaceae</taxon>
        <taxon>Pontiella</taxon>
    </lineage>
</organism>
<dbReference type="InterPro" id="IPR029765">
    <property type="entry name" value="Mev_diP_decarb"/>
</dbReference>
<dbReference type="GO" id="GO:0019287">
    <property type="term" value="P:isopentenyl diphosphate biosynthetic process, mevalonate pathway"/>
    <property type="evidence" value="ECO:0007669"/>
    <property type="project" value="InterPro"/>
</dbReference>
<dbReference type="PIRSF" id="PIRSF015950">
    <property type="entry name" value="Mev_P_decrbx"/>
    <property type="match status" value="1"/>
</dbReference>
<dbReference type="AlphaFoldDB" id="A0A6C2USV3"/>
<dbReference type="EC" id="4.1.1.33" evidence="2"/>
<feature type="domain" description="Mvd1 C-terminal" evidence="8">
    <location>
        <begin position="198"/>
        <end position="320"/>
    </location>
</feature>
<accession>A0A6C2USV3</accession>
<dbReference type="PANTHER" id="PTHR10977">
    <property type="entry name" value="DIPHOSPHOMEVALONATE DECARBOXYLASE"/>
    <property type="match status" value="1"/>
</dbReference>
<dbReference type="Gene3D" id="3.30.70.890">
    <property type="entry name" value="GHMP kinase, C-terminal domain"/>
    <property type="match status" value="1"/>
</dbReference>
<dbReference type="NCBIfam" id="TIGR01240">
    <property type="entry name" value="mevDPdecarb"/>
    <property type="match status" value="1"/>
</dbReference>
<dbReference type="InterPro" id="IPR020568">
    <property type="entry name" value="Ribosomal_Su5_D2-typ_SF"/>
</dbReference>
<proteinExistence type="inferred from homology"/>
<keyword evidence="3" id="KW-0444">Lipid biosynthesis</keyword>
<keyword evidence="6" id="KW-0443">Lipid metabolism</keyword>
<dbReference type="Gene3D" id="3.30.230.10">
    <property type="match status" value="1"/>
</dbReference>
<keyword evidence="5" id="KW-0067">ATP-binding</keyword>
<evidence type="ECO:0000313" key="11">
    <source>
        <dbReference type="Proteomes" id="UP000346198"/>
    </source>
</evidence>
<evidence type="ECO:0000256" key="3">
    <source>
        <dbReference type="ARBA" id="ARBA00022516"/>
    </source>
</evidence>
<keyword evidence="7" id="KW-0456">Lyase</keyword>
<reference evidence="10 11" key="1">
    <citation type="submission" date="2019-04" db="EMBL/GenBank/DDBJ databases">
        <authorList>
            <person name="Van Vliet M D."/>
        </authorList>
    </citation>
    <scope>NUCLEOTIDE SEQUENCE [LARGE SCALE GENOMIC DNA]</scope>
    <source>
        <strain evidence="10 11">F21</strain>
    </source>
</reference>
<dbReference type="GO" id="GO:0005524">
    <property type="term" value="F:ATP binding"/>
    <property type="evidence" value="ECO:0007669"/>
    <property type="project" value="UniProtKB-KW"/>
</dbReference>
<feature type="domain" description="Diphosphomevalonate decarboxylase-like N-terminal" evidence="9">
    <location>
        <begin position="28"/>
        <end position="183"/>
    </location>
</feature>
<dbReference type="RefSeq" id="WP_136065735.1">
    <property type="nucleotide sequence ID" value="NZ_CAAHFH010000003.1"/>
</dbReference>
<evidence type="ECO:0000256" key="5">
    <source>
        <dbReference type="ARBA" id="ARBA00022840"/>
    </source>
</evidence>
<dbReference type="InterPro" id="IPR005935">
    <property type="entry name" value="Mev_decarb"/>
</dbReference>
<evidence type="ECO:0000259" key="8">
    <source>
        <dbReference type="Pfam" id="PF18376"/>
    </source>
</evidence>
<dbReference type="PANTHER" id="PTHR10977:SF3">
    <property type="entry name" value="DIPHOSPHOMEVALONATE DECARBOXYLASE"/>
    <property type="match status" value="1"/>
</dbReference>
<evidence type="ECO:0000256" key="7">
    <source>
        <dbReference type="ARBA" id="ARBA00023239"/>
    </source>
</evidence>
<comment type="similarity">
    <text evidence="1">Belongs to the diphosphomevalonate decarboxylase family.</text>
</comment>
<dbReference type="GO" id="GO:0005829">
    <property type="term" value="C:cytosol"/>
    <property type="evidence" value="ECO:0007669"/>
    <property type="project" value="InterPro"/>
</dbReference>
<dbReference type="SUPFAM" id="SSF54211">
    <property type="entry name" value="Ribosomal protein S5 domain 2-like"/>
    <property type="match status" value="1"/>
</dbReference>
<dbReference type="SUPFAM" id="SSF55060">
    <property type="entry name" value="GHMP Kinase, C-terminal domain"/>
    <property type="match status" value="1"/>
</dbReference>
<dbReference type="EMBL" id="CAAHFH010000003">
    <property type="protein sequence ID" value="VGO23420.1"/>
    <property type="molecule type" value="Genomic_DNA"/>
</dbReference>
<evidence type="ECO:0000259" key="9">
    <source>
        <dbReference type="Pfam" id="PF22700"/>
    </source>
</evidence>
<dbReference type="Pfam" id="PF18376">
    <property type="entry name" value="MDD_C"/>
    <property type="match status" value="1"/>
</dbReference>
<evidence type="ECO:0000256" key="6">
    <source>
        <dbReference type="ARBA" id="ARBA00023098"/>
    </source>
</evidence>
<dbReference type="Pfam" id="PF22700">
    <property type="entry name" value="MVD-like_N"/>
    <property type="match status" value="1"/>
</dbReference>
<keyword evidence="4" id="KW-0547">Nucleotide-binding</keyword>
<dbReference type="InterPro" id="IPR041431">
    <property type="entry name" value="Mvd1_C"/>
</dbReference>
<dbReference type="Proteomes" id="UP000346198">
    <property type="component" value="Unassembled WGS sequence"/>
</dbReference>